<evidence type="ECO:0000256" key="1">
    <source>
        <dbReference type="SAM" id="MobiDB-lite"/>
    </source>
</evidence>
<accession>A0A135U595</accession>
<sequence length="266" mass="28057">MAGTGILSPASATSKSPIPSSSDQIPNPACQPSLGSLRPTRAAVVSPSGPPSVTLGVLPPPLGLGYIPDGTQDLSDERLAKQPGLSAAGDRDVGSGGWLDGEQYGYKVFFNSSMHLTDYSSQQSARSNEAKRGTYPTPPETVIPPQANQNTADLPEPWSDQPFCSTTSPDYPHPQLPSWLVTGIPIRLHLRQRSTWSASAQSPGLNTSEPHLARGFGPWSDRSPACQISPPASNTTTVNRSLATQLAYLGSQSVQRSLPGFCGRPT</sequence>
<proteinExistence type="predicted"/>
<evidence type="ECO:0000313" key="2">
    <source>
        <dbReference type="EMBL" id="KXH55556.1"/>
    </source>
</evidence>
<feature type="region of interest" description="Disordered" evidence="1">
    <location>
        <begin position="120"/>
        <end position="168"/>
    </location>
</feature>
<dbReference type="AlphaFoldDB" id="A0A135U595"/>
<organism evidence="2 3">
    <name type="scientific">Colletotrichum salicis</name>
    <dbReference type="NCBI Taxonomy" id="1209931"/>
    <lineage>
        <taxon>Eukaryota</taxon>
        <taxon>Fungi</taxon>
        <taxon>Dikarya</taxon>
        <taxon>Ascomycota</taxon>
        <taxon>Pezizomycotina</taxon>
        <taxon>Sordariomycetes</taxon>
        <taxon>Hypocreomycetidae</taxon>
        <taxon>Glomerellales</taxon>
        <taxon>Glomerellaceae</taxon>
        <taxon>Colletotrichum</taxon>
        <taxon>Colletotrichum acutatum species complex</taxon>
    </lineage>
</organism>
<name>A0A135U595_9PEZI</name>
<dbReference type="Proteomes" id="UP000070121">
    <property type="component" value="Unassembled WGS sequence"/>
</dbReference>
<feature type="compositionally biased region" description="Low complexity" evidence="1">
    <location>
        <begin position="8"/>
        <end position="28"/>
    </location>
</feature>
<gene>
    <name evidence="2" type="ORF">CSAL01_10378</name>
</gene>
<dbReference type="EMBL" id="JFFI01001717">
    <property type="protein sequence ID" value="KXH55556.1"/>
    <property type="molecule type" value="Genomic_DNA"/>
</dbReference>
<evidence type="ECO:0000313" key="3">
    <source>
        <dbReference type="Proteomes" id="UP000070121"/>
    </source>
</evidence>
<protein>
    <submittedName>
        <fullName evidence="2">Uncharacterized protein</fullName>
    </submittedName>
</protein>
<comment type="caution">
    <text evidence="2">The sequence shown here is derived from an EMBL/GenBank/DDBJ whole genome shotgun (WGS) entry which is preliminary data.</text>
</comment>
<reference evidence="2 3" key="1">
    <citation type="submission" date="2014-02" db="EMBL/GenBank/DDBJ databases">
        <title>The genome sequence of Colletotrichum salicis CBS 607.94.</title>
        <authorList>
            <person name="Baroncelli R."/>
            <person name="Thon M.R."/>
        </authorList>
    </citation>
    <scope>NUCLEOTIDE SEQUENCE [LARGE SCALE GENOMIC DNA]</scope>
    <source>
        <strain evidence="2 3">CBS 607.94</strain>
    </source>
</reference>
<feature type="region of interest" description="Disordered" evidence="1">
    <location>
        <begin position="1"/>
        <end position="56"/>
    </location>
</feature>
<keyword evidence="3" id="KW-1185">Reference proteome</keyword>
<dbReference type="OrthoDB" id="10654560at2759"/>